<dbReference type="EC" id="4.2.99.18" evidence="6"/>
<dbReference type="EC" id="3.2.2.23" evidence="5"/>
<sequence>MPELPEAEVAARQLRARVMGSTVRNCWIGRPDIVREGLASLEWYRGTKIAGVERRGKSVILAFAGATQTRFLAAELGMTGLLLFQGAHTKHPQHTHCILQLEGADEPEIRYWNPRRFGRLSFLDQTGLDRYTSRRFGYDPLTITRGQFVQMLGSTRRRLKPLLMHQQLIAGIGNIYANEILFRAGLHPDQPADRVGGTAATRLYEMMGEVLREAILMGGSSVRDYFAPDGTEGRYKQKHLVYGKAGERCPNGCEASIKRSIGERSSFYCPVCQRLKSRRRA</sequence>
<dbReference type="RefSeq" id="WP_213040357.1">
    <property type="nucleotide sequence ID" value="NZ_CAJNBJ010000001.1"/>
</dbReference>
<keyword evidence="14" id="KW-0234">DNA repair</keyword>
<dbReference type="Gene3D" id="3.20.190.10">
    <property type="entry name" value="MutM-like, N-terminal"/>
    <property type="match status" value="1"/>
</dbReference>
<dbReference type="CDD" id="cd08966">
    <property type="entry name" value="EcFpg-like_N"/>
    <property type="match status" value="1"/>
</dbReference>
<evidence type="ECO:0000256" key="1">
    <source>
        <dbReference type="ARBA" id="ARBA00001668"/>
    </source>
</evidence>
<keyword evidence="24" id="KW-1185">Reference proteome</keyword>
<dbReference type="InterPro" id="IPR020629">
    <property type="entry name" value="FPG_Glyclase"/>
</dbReference>
<dbReference type="SUPFAM" id="SSF57716">
    <property type="entry name" value="Glucocorticoid receptor-like (DNA-binding domain)"/>
    <property type="match status" value="1"/>
</dbReference>
<evidence type="ECO:0000313" key="23">
    <source>
        <dbReference type="EMBL" id="CAE6696453.1"/>
    </source>
</evidence>
<dbReference type="PANTHER" id="PTHR22993">
    <property type="entry name" value="FORMAMIDOPYRIMIDINE-DNA GLYCOSYLASE"/>
    <property type="match status" value="1"/>
</dbReference>
<dbReference type="NCBIfam" id="NF002211">
    <property type="entry name" value="PRK01103.1"/>
    <property type="match status" value="1"/>
</dbReference>
<evidence type="ECO:0000256" key="12">
    <source>
        <dbReference type="ARBA" id="ARBA00022833"/>
    </source>
</evidence>
<dbReference type="NCBIfam" id="TIGR00577">
    <property type="entry name" value="fpg"/>
    <property type="match status" value="1"/>
</dbReference>
<evidence type="ECO:0000256" key="11">
    <source>
        <dbReference type="ARBA" id="ARBA00022801"/>
    </source>
</evidence>
<keyword evidence="17" id="KW-0326">Glycosidase</keyword>
<keyword evidence="15 23" id="KW-0456">Lyase</keyword>
<comment type="subunit">
    <text evidence="4">Monomer.</text>
</comment>
<reference evidence="23 24" key="1">
    <citation type="submission" date="2021-02" db="EMBL/GenBank/DDBJ databases">
        <authorList>
            <person name="Han P."/>
        </authorList>
    </citation>
    <scope>NUCLEOTIDE SEQUENCE [LARGE SCALE GENOMIC DNA]</scope>
    <source>
        <strain evidence="23">Candidatus Nitrospira sp. ZN2</strain>
    </source>
</reference>
<comment type="similarity">
    <text evidence="3">Belongs to the FPG family.</text>
</comment>
<dbReference type="InterPro" id="IPR035937">
    <property type="entry name" value="FPG_N"/>
</dbReference>
<comment type="catalytic activity">
    <reaction evidence="19">
        <text>2'-deoxyribonucleotide-(2'-deoxyribose 5'-phosphate)-2'-deoxyribonucleotide-DNA = a 3'-end 2'-deoxyribonucleotide-(2,3-dehydro-2,3-deoxyribose 5'-phosphate)-DNA + a 5'-end 5'-phospho-2'-deoxyribonucleoside-DNA + H(+)</text>
        <dbReference type="Rhea" id="RHEA:66592"/>
        <dbReference type="Rhea" id="RHEA-COMP:13180"/>
        <dbReference type="Rhea" id="RHEA-COMP:16897"/>
        <dbReference type="Rhea" id="RHEA-COMP:17067"/>
        <dbReference type="ChEBI" id="CHEBI:15378"/>
        <dbReference type="ChEBI" id="CHEBI:136412"/>
        <dbReference type="ChEBI" id="CHEBI:157695"/>
        <dbReference type="ChEBI" id="CHEBI:167181"/>
        <dbReference type="EC" id="4.2.99.18"/>
    </reaction>
</comment>
<dbReference type="InterPro" id="IPR000214">
    <property type="entry name" value="Znf_DNA_glyclase/AP_lyase"/>
</dbReference>
<keyword evidence="11" id="KW-0378">Hydrolase</keyword>
<dbReference type="InterPro" id="IPR015886">
    <property type="entry name" value="H2TH_FPG"/>
</dbReference>
<dbReference type="InterPro" id="IPR012319">
    <property type="entry name" value="FPG_cat"/>
</dbReference>
<evidence type="ECO:0000256" key="13">
    <source>
        <dbReference type="ARBA" id="ARBA00023125"/>
    </source>
</evidence>
<evidence type="ECO:0000256" key="14">
    <source>
        <dbReference type="ARBA" id="ARBA00023204"/>
    </source>
</evidence>
<dbReference type="InterPro" id="IPR010979">
    <property type="entry name" value="Ribosomal_uS13-like_H2TH"/>
</dbReference>
<keyword evidence="12" id="KW-0862">Zinc</keyword>
<dbReference type="Pfam" id="PF06831">
    <property type="entry name" value="H2TH"/>
    <property type="match status" value="1"/>
</dbReference>
<evidence type="ECO:0000256" key="15">
    <source>
        <dbReference type="ARBA" id="ARBA00023239"/>
    </source>
</evidence>
<evidence type="ECO:0000313" key="24">
    <source>
        <dbReference type="Proteomes" id="UP000675880"/>
    </source>
</evidence>
<evidence type="ECO:0000256" key="17">
    <source>
        <dbReference type="ARBA" id="ARBA00023295"/>
    </source>
</evidence>
<evidence type="ECO:0000256" key="4">
    <source>
        <dbReference type="ARBA" id="ARBA00011245"/>
    </source>
</evidence>
<evidence type="ECO:0000256" key="18">
    <source>
        <dbReference type="ARBA" id="ARBA00030638"/>
    </source>
</evidence>
<feature type="domain" description="FPG-type" evidence="21">
    <location>
        <begin position="240"/>
        <end position="274"/>
    </location>
</feature>
<evidence type="ECO:0000256" key="16">
    <source>
        <dbReference type="ARBA" id="ARBA00023268"/>
    </source>
</evidence>
<evidence type="ECO:0000256" key="8">
    <source>
        <dbReference type="ARBA" id="ARBA00022723"/>
    </source>
</evidence>
<dbReference type="Proteomes" id="UP000675880">
    <property type="component" value="Unassembled WGS sequence"/>
</dbReference>
<evidence type="ECO:0000256" key="6">
    <source>
        <dbReference type="ARBA" id="ARBA00012720"/>
    </source>
</evidence>
<accession>A0ABM8QGW3</accession>
<dbReference type="SMART" id="SM00898">
    <property type="entry name" value="Fapy_DNA_glyco"/>
    <property type="match status" value="1"/>
</dbReference>
<dbReference type="SMART" id="SM01232">
    <property type="entry name" value="H2TH"/>
    <property type="match status" value="1"/>
</dbReference>
<name>A0ABM8QGW3_9BACT</name>
<protein>
    <recommendedName>
        <fullName evidence="7">Formamidopyrimidine-DNA glycosylase</fullName>
        <ecNumber evidence="5">3.2.2.23</ecNumber>
        <ecNumber evidence="6">4.2.99.18</ecNumber>
    </recommendedName>
    <alternativeName>
        <fullName evidence="18">DNA-(apurinic or apyrimidinic site) lyase MutM</fullName>
    </alternativeName>
</protein>
<dbReference type="Gene3D" id="1.10.8.50">
    <property type="match status" value="1"/>
</dbReference>
<dbReference type="PANTHER" id="PTHR22993:SF9">
    <property type="entry name" value="FORMAMIDOPYRIMIDINE-DNA GLYCOSYLASE"/>
    <property type="match status" value="1"/>
</dbReference>
<gene>
    <name evidence="23" type="ORF">NSPZN2_10480</name>
</gene>
<dbReference type="PROSITE" id="PS51066">
    <property type="entry name" value="ZF_FPG_2"/>
    <property type="match status" value="1"/>
</dbReference>
<feature type="domain" description="Formamidopyrimidine-DNA glycosylase catalytic" evidence="22">
    <location>
        <begin position="2"/>
        <end position="118"/>
    </location>
</feature>
<evidence type="ECO:0000256" key="3">
    <source>
        <dbReference type="ARBA" id="ARBA00009409"/>
    </source>
</evidence>
<comment type="cofactor">
    <cofactor evidence="2">
        <name>Zn(2+)</name>
        <dbReference type="ChEBI" id="CHEBI:29105"/>
    </cofactor>
</comment>
<keyword evidence="13" id="KW-0238">DNA-binding</keyword>
<proteinExistence type="inferred from homology"/>
<evidence type="ECO:0000256" key="2">
    <source>
        <dbReference type="ARBA" id="ARBA00001947"/>
    </source>
</evidence>
<dbReference type="GO" id="GO:0140078">
    <property type="term" value="F:class I DNA-(apurinic or apyrimidinic site) endonuclease activity"/>
    <property type="evidence" value="ECO:0007669"/>
    <property type="project" value="UniProtKB-EC"/>
</dbReference>
<keyword evidence="10 20" id="KW-0863">Zinc-finger</keyword>
<evidence type="ECO:0000259" key="21">
    <source>
        <dbReference type="PROSITE" id="PS51066"/>
    </source>
</evidence>
<comment type="catalytic activity">
    <reaction evidence="1">
        <text>Hydrolysis of DNA containing ring-opened 7-methylguanine residues, releasing 2,6-diamino-4-hydroxy-5-(N-methyl)formamidopyrimidine.</text>
        <dbReference type="EC" id="3.2.2.23"/>
    </reaction>
</comment>
<dbReference type="SUPFAM" id="SSF81624">
    <property type="entry name" value="N-terminal domain of MutM-like DNA repair proteins"/>
    <property type="match status" value="1"/>
</dbReference>
<dbReference type="SUPFAM" id="SSF46946">
    <property type="entry name" value="S13-like H2TH domain"/>
    <property type="match status" value="1"/>
</dbReference>
<dbReference type="EMBL" id="CAJNBJ010000001">
    <property type="protein sequence ID" value="CAE6696453.1"/>
    <property type="molecule type" value="Genomic_DNA"/>
</dbReference>
<organism evidence="23 24">
    <name type="scientific">Nitrospira defluvii</name>
    <dbReference type="NCBI Taxonomy" id="330214"/>
    <lineage>
        <taxon>Bacteria</taxon>
        <taxon>Pseudomonadati</taxon>
        <taxon>Nitrospirota</taxon>
        <taxon>Nitrospiria</taxon>
        <taxon>Nitrospirales</taxon>
        <taxon>Nitrospiraceae</taxon>
        <taxon>Nitrospira</taxon>
    </lineage>
</organism>
<evidence type="ECO:0000256" key="7">
    <source>
        <dbReference type="ARBA" id="ARBA00016240"/>
    </source>
</evidence>
<evidence type="ECO:0000256" key="5">
    <source>
        <dbReference type="ARBA" id="ARBA00012024"/>
    </source>
</evidence>
<evidence type="ECO:0000259" key="22">
    <source>
        <dbReference type="PROSITE" id="PS51068"/>
    </source>
</evidence>
<evidence type="ECO:0000256" key="20">
    <source>
        <dbReference type="PROSITE-ProRule" id="PRU00391"/>
    </source>
</evidence>
<dbReference type="PROSITE" id="PS51068">
    <property type="entry name" value="FPG_CAT"/>
    <property type="match status" value="1"/>
</dbReference>
<evidence type="ECO:0000256" key="19">
    <source>
        <dbReference type="ARBA" id="ARBA00044632"/>
    </source>
</evidence>
<keyword evidence="8" id="KW-0479">Metal-binding</keyword>
<keyword evidence="16" id="KW-0511">Multifunctional enzyme</keyword>
<evidence type="ECO:0000256" key="9">
    <source>
        <dbReference type="ARBA" id="ARBA00022763"/>
    </source>
</evidence>
<dbReference type="Pfam" id="PF01149">
    <property type="entry name" value="Fapy_DNA_glyco"/>
    <property type="match status" value="1"/>
</dbReference>
<comment type="caution">
    <text evidence="23">The sequence shown here is derived from an EMBL/GenBank/DDBJ whole genome shotgun (WGS) entry which is preliminary data.</text>
</comment>
<evidence type="ECO:0000256" key="10">
    <source>
        <dbReference type="ARBA" id="ARBA00022771"/>
    </source>
</evidence>
<keyword evidence="9" id="KW-0227">DNA damage</keyword>